<dbReference type="EMBL" id="BAABBE010000045">
    <property type="protein sequence ID" value="GAA3684097.1"/>
    <property type="molecule type" value="Genomic_DNA"/>
</dbReference>
<feature type="compositionally biased region" description="Basic and acidic residues" evidence="1">
    <location>
        <begin position="32"/>
        <end position="43"/>
    </location>
</feature>
<protein>
    <recommendedName>
        <fullName evidence="4">Transposase</fullName>
    </recommendedName>
</protein>
<proteinExistence type="predicted"/>
<feature type="region of interest" description="Disordered" evidence="1">
    <location>
        <begin position="24"/>
        <end position="65"/>
    </location>
</feature>
<evidence type="ECO:0008006" key="4">
    <source>
        <dbReference type="Google" id="ProtNLM"/>
    </source>
</evidence>
<evidence type="ECO:0000313" key="3">
    <source>
        <dbReference type="Proteomes" id="UP001500711"/>
    </source>
</evidence>
<gene>
    <name evidence="2" type="ORF">GCM10022267_83680</name>
</gene>
<reference evidence="3" key="1">
    <citation type="journal article" date="2019" name="Int. J. Syst. Evol. Microbiol.">
        <title>The Global Catalogue of Microorganisms (GCM) 10K type strain sequencing project: providing services to taxonomists for standard genome sequencing and annotation.</title>
        <authorList>
            <consortium name="The Broad Institute Genomics Platform"/>
            <consortium name="The Broad Institute Genome Sequencing Center for Infectious Disease"/>
            <person name="Wu L."/>
            <person name="Ma J."/>
        </authorList>
    </citation>
    <scope>NUCLEOTIDE SEQUENCE [LARGE SCALE GENOMIC DNA]</scope>
    <source>
        <strain evidence="3">JCM 17494</strain>
    </source>
</reference>
<evidence type="ECO:0000256" key="1">
    <source>
        <dbReference type="SAM" id="MobiDB-lite"/>
    </source>
</evidence>
<dbReference type="InterPro" id="IPR012340">
    <property type="entry name" value="NA-bd_OB-fold"/>
</dbReference>
<evidence type="ECO:0000313" key="2">
    <source>
        <dbReference type="EMBL" id="GAA3684097.1"/>
    </source>
</evidence>
<keyword evidence="3" id="KW-1185">Reference proteome</keyword>
<dbReference type="Proteomes" id="UP001500711">
    <property type="component" value="Unassembled WGS sequence"/>
</dbReference>
<accession>A0ABP7CD82</accession>
<organism evidence="2 3">
    <name type="scientific">Lentzea roselyniae</name>
    <dbReference type="NCBI Taxonomy" id="531940"/>
    <lineage>
        <taxon>Bacteria</taxon>
        <taxon>Bacillati</taxon>
        <taxon>Actinomycetota</taxon>
        <taxon>Actinomycetes</taxon>
        <taxon>Pseudonocardiales</taxon>
        <taxon>Pseudonocardiaceae</taxon>
        <taxon>Lentzea</taxon>
    </lineage>
</organism>
<dbReference type="Gene3D" id="2.40.50.140">
    <property type="entry name" value="Nucleic acid-binding proteins"/>
    <property type="match status" value="1"/>
</dbReference>
<comment type="caution">
    <text evidence="2">The sequence shown here is derived from an EMBL/GenBank/DDBJ whole genome shotgun (WGS) entry which is preliminary data.</text>
</comment>
<sequence>MNKPGKRLYTFEFKLEVVCRRAMGPPRTGGEVGHRAWTSDRQLRHSSWRGPRPDRSPDGVKLPVR</sequence>
<name>A0ABP7CD82_9PSEU</name>